<reference evidence="2 3" key="1">
    <citation type="journal article" date="2018" name="Genome Biol. Evol.">
        <title>Multiple Roots of Fruiting Body Formation in Amoebozoa.</title>
        <authorList>
            <person name="Hillmann F."/>
            <person name="Forbes G."/>
            <person name="Novohradska S."/>
            <person name="Ferling I."/>
            <person name="Riege K."/>
            <person name="Groth M."/>
            <person name="Westermann M."/>
            <person name="Marz M."/>
            <person name="Spaller T."/>
            <person name="Winckler T."/>
            <person name="Schaap P."/>
            <person name="Glockner G."/>
        </authorList>
    </citation>
    <scope>NUCLEOTIDE SEQUENCE [LARGE SCALE GENOMIC DNA]</scope>
    <source>
        <strain evidence="2 3">Jena</strain>
    </source>
</reference>
<feature type="domain" description="Arrestin-like N-terminal" evidence="1">
    <location>
        <begin position="35"/>
        <end position="153"/>
    </location>
</feature>
<dbReference type="PANTHER" id="PTHR11188">
    <property type="entry name" value="ARRESTIN DOMAIN CONTAINING PROTEIN"/>
    <property type="match status" value="1"/>
</dbReference>
<sequence length="611" mass="69805">MVSRWTADGFEPLLDEDVSYKDVKFQDHMHVFLDKLVYLTGESVTGRLVVKNEHPLHCLSLVISLENKIHTHYTEGSGENTTHYNGREKAYKHSITLHSTECNLPTGYIVYPFTFPPLERQGMSTFEHLRSNPSLRSYWRIKTVIERPGALTKNLRHRQHFSVCLDGTVVASKPISKEHLTKSPKPSWNHIPVCAKLNIEENTLKMGSEVKVEVVIDNSSDKKLDHYTVSFERILLHRFSGTKMQRVVCQNLVEVRGEKIDKCSAVQRTVSFMVPTELVAACETKYADIKYVVRLTVKKPGLFHGPVVVPLDPQEVCLHLSDNNIRNMISRWTVDGFQTLSNRKSNYGKYKFQDHMHIFLDKLAYHTGDSVTGRLVVKNERPLHCTSLVMSLENKIHTHSTEGSEGDKKKYDGREKAHRHSITMHSAECDLPAGYVVYPFAFPPLEHQGMSTFENRSSRHSLRSYWRIKTVISRPGTLTKNLRYRRYFSAISGEHLTKSPTPTWNHIPVCAKLNIAKSTIKMGSRVKVEVVIDNSSDKKLDYYTVSLERVLVLRFSDTKTEKIVCQKVPTDMVCASKTTFADLHYVIYLTVEKPGLFHGPVIVSLPVNITR</sequence>
<feature type="domain" description="Arrestin-like N-terminal" evidence="1">
    <location>
        <begin position="362"/>
        <end position="480"/>
    </location>
</feature>
<dbReference type="SUPFAM" id="SSF81296">
    <property type="entry name" value="E set domains"/>
    <property type="match status" value="2"/>
</dbReference>
<proteinExistence type="predicted"/>
<dbReference type="InterPro" id="IPR014752">
    <property type="entry name" value="Arrestin-like_C"/>
</dbReference>
<dbReference type="Pfam" id="PF00339">
    <property type="entry name" value="Arrestin_N"/>
    <property type="match status" value="2"/>
</dbReference>
<dbReference type="InParanoid" id="A0A2P6NNP8"/>
<dbReference type="Gene3D" id="2.60.40.640">
    <property type="match status" value="3"/>
</dbReference>
<dbReference type="PANTHER" id="PTHR11188:SF17">
    <property type="entry name" value="FI21816P1"/>
    <property type="match status" value="1"/>
</dbReference>
<dbReference type="AlphaFoldDB" id="A0A2P6NNP8"/>
<comment type="caution">
    <text evidence="2">The sequence shown here is derived from an EMBL/GenBank/DDBJ whole genome shotgun (WGS) entry which is preliminary data.</text>
</comment>
<name>A0A2P6NNP8_9EUKA</name>
<dbReference type="GO" id="GO:0005737">
    <property type="term" value="C:cytoplasm"/>
    <property type="evidence" value="ECO:0007669"/>
    <property type="project" value="TreeGrafter"/>
</dbReference>
<evidence type="ECO:0000313" key="2">
    <source>
        <dbReference type="EMBL" id="PRP85583.1"/>
    </source>
</evidence>
<organism evidence="2 3">
    <name type="scientific">Planoprotostelium fungivorum</name>
    <dbReference type="NCBI Taxonomy" id="1890364"/>
    <lineage>
        <taxon>Eukaryota</taxon>
        <taxon>Amoebozoa</taxon>
        <taxon>Evosea</taxon>
        <taxon>Variosea</taxon>
        <taxon>Cavosteliida</taxon>
        <taxon>Cavosteliaceae</taxon>
        <taxon>Planoprotostelium</taxon>
    </lineage>
</organism>
<dbReference type="Proteomes" id="UP000241769">
    <property type="component" value="Unassembled WGS sequence"/>
</dbReference>
<evidence type="ECO:0000313" key="3">
    <source>
        <dbReference type="Proteomes" id="UP000241769"/>
    </source>
</evidence>
<keyword evidence="3" id="KW-1185">Reference proteome</keyword>
<dbReference type="InterPro" id="IPR011021">
    <property type="entry name" value="Arrestin-like_N"/>
</dbReference>
<dbReference type="STRING" id="1890364.A0A2P6NNP8"/>
<dbReference type="OrthoDB" id="2333384at2759"/>
<protein>
    <submittedName>
        <fullName evidence="2">Arrestin domain-containing protein 3-like</fullName>
    </submittedName>
</protein>
<dbReference type="InterPro" id="IPR014756">
    <property type="entry name" value="Ig_E-set"/>
</dbReference>
<gene>
    <name evidence="2" type="ORF">PROFUN_06372</name>
</gene>
<evidence type="ECO:0000259" key="1">
    <source>
        <dbReference type="Pfam" id="PF00339"/>
    </source>
</evidence>
<accession>A0A2P6NNP8</accession>
<dbReference type="InterPro" id="IPR050357">
    <property type="entry name" value="Arrestin_domain-protein"/>
</dbReference>
<dbReference type="GO" id="GO:0015031">
    <property type="term" value="P:protein transport"/>
    <property type="evidence" value="ECO:0007669"/>
    <property type="project" value="TreeGrafter"/>
</dbReference>
<dbReference type="EMBL" id="MDYQ01000042">
    <property type="protein sequence ID" value="PRP85583.1"/>
    <property type="molecule type" value="Genomic_DNA"/>
</dbReference>